<evidence type="ECO:0000313" key="10">
    <source>
        <dbReference type="Proteomes" id="UP000602260"/>
    </source>
</evidence>
<feature type="region of interest" description="Disordered" evidence="7">
    <location>
        <begin position="76"/>
        <end position="98"/>
    </location>
</feature>
<dbReference type="InterPro" id="IPR027383">
    <property type="entry name" value="Znf_put"/>
</dbReference>
<feature type="compositionally biased region" description="Low complexity" evidence="7">
    <location>
        <begin position="166"/>
        <end position="179"/>
    </location>
</feature>
<dbReference type="RefSeq" id="WP_186877615.1">
    <property type="nucleotide sequence ID" value="NZ_JACOPN010000001.1"/>
</dbReference>
<organism evidence="9 10">
    <name type="scientific">Flintibacter faecis</name>
    <dbReference type="NCBI Taxonomy" id="2763047"/>
    <lineage>
        <taxon>Bacteria</taxon>
        <taxon>Bacillati</taxon>
        <taxon>Bacillota</taxon>
        <taxon>Clostridia</taxon>
        <taxon>Eubacteriales</taxon>
        <taxon>Flintibacter</taxon>
    </lineage>
</organism>
<dbReference type="PANTHER" id="PTHR37461:SF1">
    <property type="entry name" value="ANTI-SIGMA-K FACTOR RSKA"/>
    <property type="match status" value="1"/>
</dbReference>
<evidence type="ECO:0000256" key="7">
    <source>
        <dbReference type="SAM" id="MobiDB-lite"/>
    </source>
</evidence>
<dbReference type="GO" id="GO:0016020">
    <property type="term" value="C:membrane"/>
    <property type="evidence" value="ECO:0007669"/>
    <property type="project" value="UniProtKB-SubCell"/>
</dbReference>
<evidence type="ECO:0000256" key="5">
    <source>
        <dbReference type="ARBA" id="ARBA00024353"/>
    </source>
</evidence>
<dbReference type="GO" id="GO:0016989">
    <property type="term" value="F:sigma factor antagonist activity"/>
    <property type="evidence" value="ECO:0007669"/>
    <property type="project" value="TreeGrafter"/>
</dbReference>
<name>A0A8J6J396_9FIRM</name>
<comment type="subcellular location">
    <subcellularLocation>
        <location evidence="1">Membrane</location>
        <topology evidence="1">Single-pass membrane protein</topology>
    </subcellularLocation>
</comment>
<sequence length="334" mass="35474">MERCERFEELLSQRLDQPLPPQEERELEDHLARCPHCRALAEDLEQLCGQFACLEELPAPEGFARGVMDRIRALEPEPAPAEGPEERKEETEPQEQKVVPLRRPMPRWARTAAALAACCVLGFGVYQAGLIDQISPAAQSGESAGVSDSVAAYAAPAPGEDEETSGAAAALPAPEEGQQPVYDSRAQQGAGSGTKEEDHASPQKRTAQAPIHSQTAAQDQPVTMPPSLNDGQNAAGDTGDGSGSTESVVGDQAVLLAPQPSGLTLPQMPRGAEEVLDEETAWTDNGDGTRSCTITADQARQILALAREQGIDCPETETAGEETLVLTVPNPNEE</sequence>
<evidence type="ECO:0000256" key="2">
    <source>
        <dbReference type="ARBA" id="ARBA00022692"/>
    </source>
</evidence>
<comment type="caution">
    <text evidence="9">The sequence shown here is derived from an EMBL/GenBank/DDBJ whole genome shotgun (WGS) entry which is preliminary data.</text>
</comment>
<feature type="compositionally biased region" description="Basic and acidic residues" evidence="7">
    <location>
        <begin position="84"/>
        <end position="95"/>
    </location>
</feature>
<dbReference type="InterPro" id="IPR041916">
    <property type="entry name" value="Anti_sigma_zinc_sf"/>
</dbReference>
<protein>
    <recommendedName>
        <fullName evidence="6">Anti-sigma-W factor RsiW</fullName>
    </recommendedName>
</protein>
<feature type="domain" description="Putative zinc-finger" evidence="8">
    <location>
        <begin position="4"/>
        <end position="38"/>
    </location>
</feature>
<feature type="compositionally biased region" description="Polar residues" evidence="7">
    <location>
        <begin position="203"/>
        <end position="221"/>
    </location>
</feature>
<keyword evidence="10" id="KW-1185">Reference proteome</keyword>
<gene>
    <name evidence="9" type="ORF">H8S55_02190</name>
</gene>
<keyword evidence="2" id="KW-0812">Transmembrane</keyword>
<comment type="similarity">
    <text evidence="5">Belongs to the zinc-associated anti-sigma factor (ZAS) superfamily. Anti-sigma-W factor family.</text>
</comment>
<dbReference type="PANTHER" id="PTHR37461">
    <property type="entry name" value="ANTI-SIGMA-K FACTOR RSKA"/>
    <property type="match status" value="1"/>
</dbReference>
<dbReference type="Proteomes" id="UP000602260">
    <property type="component" value="Unassembled WGS sequence"/>
</dbReference>
<dbReference type="GO" id="GO:0006417">
    <property type="term" value="P:regulation of translation"/>
    <property type="evidence" value="ECO:0007669"/>
    <property type="project" value="TreeGrafter"/>
</dbReference>
<dbReference type="AlphaFoldDB" id="A0A8J6J396"/>
<feature type="region of interest" description="Disordered" evidence="7">
    <location>
        <begin position="155"/>
        <end position="252"/>
    </location>
</feature>
<dbReference type="InterPro" id="IPR051474">
    <property type="entry name" value="Anti-sigma-K/W_factor"/>
</dbReference>
<dbReference type="EMBL" id="JACOPN010000001">
    <property type="protein sequence ID" value="MBC5716142.1"/>
    <property type="molecule type" value="Genomic_DNA"/>
</dbReference>
<keyword evidence="4" id="KW-0472">Membrane</keyword>
<evidence type="ECO:0000259" key="8">
    <source>
        <dbReference type="Pfam" id="PF13490"/>
    </source>
</evidence>
<accession>A0A8J6J396</accession>
<evidence type="ECO:0000256" key="6">
    <source>
        <dbReference type="ARBA" id="ARBA00024438"/>
    </source>
</evidence>
<keyword evidence="3" id="KW-1133">Transmembrane helix</keyword>
<reference evidence="9" key="1">
    <citation type="submission" date="2020-08" db="EMBL/GenBank/DDBJ databases">
        <title>Genome public.</title>
        <authorList>
            <person name="Liu C."/>
            <person name="Sun Q."/>
        </authorList>
    </citation>
    <scope>NUCLEOTIDE SEQUENCE</scope>
    <source>
        <strain evidence="9">BX5</strain>
    </source>
</reference>
<evidence type="ECO:0000256" key="1">
    <source>
        <dbReference type="ARBA" id="ARBA00004167"/>
    </source>
</evidence>
<evidence type="ECO:0000256" key="3">
    <source>
        <dbReference type="ARBA" id="ARBA00022989"/>
    </source>
</evidence>
<proteinExistence type="inferred from homology"/>
<evidence type="ECO:0000313" key="9">
    <source>
        <dbReference type="EMBL" id="MBC5716142.1"/>
    </source>
</evidence>
<evidence type="ECO:0000256" key="4">
    <source>
        <dbReference type="ARBA" id="ARBA00023136"/>
    </source>
</evidence>
<dbReference type="Pfam" id="PF13490">
    <property type="entry name" value="zf-HC2"/>
    <property type="match status" value="1"/>
</dbReference>
<dbReference type="Gene3D" id="1.10.10.1320">
    <property type="entry name" value="Anti-sigma factor, zinc-finger domain"/>
    <property type="match status" value="1"/>
</dbReference>